<dbReference type="PANTHER" id="PTHR42852:SF13">
    <property type="entry name" value="PROTEIN DIPZ"/>
    <property type="match status" value="1"/>
</dbReference>
<dbReference type="InterPro" id="IPR000866">
    <property type="entry name" value="AhpC/TSA"/>
</dbReference>
<dbReference type="InterPro" id="IPR036249">
    <property type="entry name" value="Thioredoxin-like_sf"/>
</dbReference>
<evidence type="ECO:0000256" key="2">
    <source>
        <dbReference type="SAM" id="Phobius"/>
    </source>
</evidence>
<comment type="caution">
    <text evidence="4">The sequence shown here is derived from an EMBL/GenBank/DDBJ whole genome shotgun (WGS) entry which is preliminary data.</text>
</comment>
<feature type="transmembrane region" description="Helical" evidence="2">
    <location>
        <begin position="44"/>
        <end position="64"/>
    </location>
</feature>
<dbReference type="PROSITE" id="PS00194">
    <property type="entry name" value="THIOREDOXIN_1"/>
    <property type="match status" value="1"/>
</dbReference>
<reference evidence="4" key="2">
    <citation type="submission" date="2021-04" db="EMBL/GenBank/DDBJ databases">
        <authorList>
            <person name="Gilroy R."/>
        </authorList>
    </citation>
    <scope>NUCLEOTIDE SEQUENCE</scope>
    <source>
        <strain evidence="4">9264</strain>
    </source>
</reference>
<dbReference type="GO" id="GO:0016209">
    <property type="term" value="F:antioxidant activity"/>
    <property type="evidence" value="ECO:0007669"/>
    <property type="project" value="InterPro"/>
</dbReference>
<dbReference type="InterPro" id="IPR050553">
    <property type="entry name" value="Thioredoxin_ResA/DsbE_sf"/>
</dbReference>
<feature type="transmembrane region" description="Helical" evidence="2">
    <location>
        <begin position="109"/>
        <end position="128"/>
    </location>
</feature>
<protein>
    <submittedName>
        <fullName evidence="4">TlpA family protein disulfide reductase</fullName>
    </submittedName>
</protein>
<dbReference type="SUPFAM" id="SSF52833">
    <property type="entry name" value="Thioredoxin-like"/>
    <property type="match status" value="1"/>
</dbReference>
<evidence type="ECO:0000256" key="1">
    <source>
        <dbReference type="ARBA" id="ARBA00023284"/>
    </source>
</evidence>
<dbReference type="PANTHER" id="PTHR42852">
    <property type="entry name" value="THIOL:DISULFIDE INTERCHANGE PROTEIN DSBE"/>
    <property type="match status" value="1"/>
</dbReference>
<dbReference type="Pfam" id="PF00578">
    <property type="entry name" value="AhpC-TSA"/>
    <property type="match status" value="1"/>
</dbReference>
<dbReference type="Proteomes" id="UP000823889">
    <property type="component" value="Unassembled WGS sequence"/>
</dbReference>
<dbReference type="InterPro" id="IPR013766">
    <property type="entry name" value="Thioredoxin_domain"/>
</dbReference>
<accession>A0A9D2U861</accession>
<feature type="transmembrane region" description="Helical" evidence="2">
    <location>
        <begin position="15"/>
        <end position="32"/>
    </location>
</feature>
<keyword evidence="2" id="KW-1133">Transmembrane helix</keyword>
<dbReference type="GO" id="GO:0015036">
    <property type="term" value="F:disulfide oxidoreductase activity"/>
    <property type="evidence" value="ECO:0007669"/>
    <property type="project" value="UniProtKB-ARBA"/>
</dbReference>
<dbReference type="EMBL" id="DWUQ01000150">
    <property type="protein sequence ID" value="HJD44776.1"/>
    <property type="molecule type" value="Genomic_DNA"/>
</dbReference>
<evidence type="ECO:0000259" key="3">
    <source>
        <dbReference type="PROSITE" id="PS51352"/>
    </source>
</evidence>
<dbReference type="Gene3D" id="3.40.30.10">
    <property type="entry name" value="Glutaredoxin"/>
    <property type="match status" value="1"/>
</dbReference>
<sequence length="277" mass="30974">MPAVSLGPFVLDSHTFMVFLFLLTSIVMAMVLERRYQVRVEGAIWLMFISALVVGRLVFVWQYWDAFQTKPWSMLDIRDGGLNGTAAVVTGVLIGLIRYSRFAPVQRNVYIASIAVGAVAWSLSYSYLSLSHEGLQQRWPSERSFVHLAADKATPKRLSDYEGKPTVLNLWATWCPPCQREMPVLEQAQHSYPEVNIVLANQQENATTVEAYLEKQGLELDQVLLDPDGELMAFAQSKGLPTTLFLDANGQVVDIRMGEVSAATLEAKLQLLLEPTH</sequence>
<gene>
    <name evidence="4" type="ORF">H9906_07090</name>
</gene>
<feature type="domain" description="Thioredoxin" evidence="3">
    <location>
        <begin position="147"/>
        <end position="274"/>
    </location>
</feature>
<feature type="transmembrane region" description="Helical" evidence="2">
    <location>
        <begin position="80"/>
        <end position="97"/>
    </location>
</feature>
<dbReference type="InterPro" id="IPR017937">
    <property type="entry name" value="Thioredoxin_CS"/>
</dbReference>
<keyword evidence="2" id="KW-0472">Membrane</keyword>
<dbReference type="PROSITE" id="PS51352">
    <property type="entry name" value="THIOREDOXIN_2"/>
    <property type="match status" value="1"/>
</dbReference>
<keyword evidence="1" id="KW-0676">Redox-active center</keyword>
<dbReference type="AlphaFoldDB" id="A0A9D2U861"/>
<proteinExistence type="predicted"/>
<organism evidence="4 5">
    <name type="scientific">Candidatus Paenalcaligenes intestinipullorum</name>
    <dbReference type="NCBI Taxonomy" id="2838718"/>
    <lineage>
        <taxon>Bacteria</taxon>
        <taxon>Pseudomonadati</taxon>
        <taxon>Pseudomonadota</taxon>
        <taxon>Betaproteobacteria</taxon>
        <taxon>Burkholderiales</taxon>
        <taxon>Alcaligenaceae</taxon>
        <taxon>Paenalcaligenes</taxon>
    </lineage>
</organism>
<keyword evidence="2" id="KW-0812">Transmembrane</keyword>
<evidence type="ECO:0000313" key="4">
    <source>
        <dbReference type="EMBL" id="HJD44776.1"/>
    </source>
</evidence>
<reference evidence="4" key="1">
    <citation type="journal article" date="2021" name="PeerJ">
        <title>Extensive microbial diversity within the chicken gut microbiome revealed by metagenomics and culture.</title>
        <authorList>
            <person name="Gilroy R."/>
            <person name="Ravi A."/>
            <person name="Getino M."/>
            <person name="Pursley I."/>
            <person name="Horton D.L."/>
            <person name="Alikhan N.F."/>
            <person name="Baker D."/>
            <person name="Gharbi K."/>
            <person name="Hall N."/>
            <person name="Watson M."/>
            <person name="Adriaenssens E.M."/>
            <person name="Foster-Nyarko E."/>
            <person name="Jarju S."/>
            <person name="Secka A."/>
            <person name="Antonio M."/>
            <person name="Oren A."/>
            <person name="Chaudhuri R.R."/>
            <person name="La Ragione R."/>
            <person name="Hildebrand F."/>
            <person name="Pallen M.J."/>
        </authorList>
    </citation>
    <scope>NUCLEOTIDE SEQUENCE</scope>
    <source>
        <strain evidence="4">9264</strain>
    </source>
</reference>
<name>A0A9D2U861_9BURK</name>
<dbReference type="CDD" id="cd02966">
    <property type="entry name" value="TlpA_like_family"/>
    <property type="match status" value="1"/>
</dbReference>
<evidence type="ECO:0000313" key="5">
    <source>
        <dbReference type="Proteomes" id="UP000823889"/>
    </source>
</evidence>